<name>G5C443_HETGA</name>
<comment type="subcellular location">
    <subcellularLocation>
        <location evidence="1">Membrane</location>
        <topology evidence="1">Multi-pass membrane protein</topology>
    </subcellularLocation>
</comment>
<evidence type="ECO:0000256" key="2">
    <source>
        <dbReference type="ARBA" id="ARBA00022692"/>
    </source>
</evidence>
<keyword evidence="2 6" id="KW-0812">Transmembrane</keyword>
<keyword evidence="4 6" id="KW-0472">Membrane</keyword>
<dbReference type="AlphaFoldDB" id="G5C443"/>
<feature type="transmembrane region" description="Helical" evidence="6">
    <location>
        <begin position="26"/>
        <end position="48"/>
    </location>
</feature>
<evidence type="ECO:0000256" key="3">
    <source>
        <dbReference type="ARBA" id="ARBA00022989"/>
    </source>
</evidence>
<sequence length="239" mass="26374">MVRTKETSGTGFILLGFSSHLKLRKVLFVVVLILYLLTILGSTAIILASGLDPKFHMPMYYFLSHLSFLDPSFTSSVIPQLLVNLGDSMKSIPYGGCVVRLYLSFTLQSTECVLLAVMSYDFHVAVCHPLHYVSVTHPQLCHILASVAWLSSMATTLAGLMDTTFNEAELFEARILLLLMPISLILGSYGHITQAVLGIMLAMGRKAIGTCFSHLLVVVIFYGTIILMYLQPARSYSKD</sequence>
<dbReference type="InParanoid" id="G5C443"/>
<evidence type="ECO:0000256" key="6">
    <source>
        <dbReference type="SAM" id="Phobius"/>
    </source>
</evidence>
<evidence type="ECO:0000256" key="4">
    <source>
        <dbReference type="ARBA" id="ARBA00023136"/>
    </source>
</evidence>
<evidence type="ECO:0000313" key="8">
    <source>
        <dbReference type="EMBL" id="EHB16304.1"/>
    </source>
</evidence>
<feature type="transmembrane region" description="Helical" evidence="6">
    <location>
        <begin position="140"/>
        <end position="161"/>
    </location>
</feature>
<proteinExistence type="predicted"/>
<organism evidence="8 9">
    <name type="scientific">Heterocephalus glaber</name>
    <name type="common">Naked mole rat</name>
    <dbReference type="NCBI Taxonomy" id="10181"/>
    <lineage>
        <taxon>Eukaryota</taxon>
        <taxon>Metazoa</taxon>
        <taxon>Chordata</taxon>
        <taxon>Craniata</taxon>
        <taxon>Vertebrata</taxon>
        <taxon>Euteleostomi</taxon>
        <taxon>Mammalia</taxon>
        <taxon>Eutheria</taxon>
        <taxon>Euarchontoglires</taxon>
        <taxon>Glires</taxon>
        <taxon>Rodentia</taxon>
        <taxon>Hystricomorpha</taxon>
        <taxon>Bathyergidae</taxon>
        <taxon>Heterocephalus</taxon>
    </lineage>
</organism>
<dbReference type="InterPro" id="IPR000276">
    <property type="entry name" value="GPCR_Rhodpsn"/>
</dbReference>
<dbReference type="GO" id="GO:0016020">
    <property type="term" value="C:membrane"/>
    <property type="evidence" value="ECO:0007669"/>
    <property type="project" value="UniProtKB-SubCell"/>
</dbReference>
<dbReference type="Gene3D" id="1.20.1070.10">
    <property type="entry name" value="Rhodopsin 7-helix transmembrane proteins"/>
    <property type="match status" value="1"/>
</dbReference>
<gene>
    <name evidence="8" type="ORF">GW7_04282</name>
</gene>
<feature type="transmembrane region" description="Helical" evidence="6">
    <location>
        <begin position="173"/>
        <end position="192"/>
    </location>
</feature>
<evidence type="ECO:0000256" key="1">
    <source>
        <dbReference type="ARBA" id="ARBA00004141"/>
    </source>
</evidence>
<dbReference type="Pfam" id="PF00001">
    <property type="entry name" value="7tm_1"/>
    <property type="match status" value="1"/>
</dbReference>
<dbReference type="EMBL" id="JH173272">
    <property type="protein sequence ID" value="EHB16304.1"/>
    <property type="molecule type" value="Genomic_DNA"/>
</dbReference>
<reference evidence="8 9" key="1">
    <citation type="journal article" date="2011" name="Nature">
        <title>Genome sequencing reveals insights into physiology and longevity of the naked mole rat.</title>
        <authorList>
            <person name="Kim E.B."/>
            <person name="Fang X."/>
            <person name="Fushan A.A."/>
            <person name="Huang Z."/>
            <person name="Lobanov A.V."/>
            <person name="Han L."/>
            <person name="Marino S.M."/>
            <person name="Sun X."/>
            <person name="Turanov A.A."/>
            <person name="Yang P."/>
            <person name="Yim S.H."/>
            <person name="Zhao X."/>
            <person name="Kasaikina M.V."/>
            <person name="Stoletzki N."/>
            <person name="Peng C."/>
            <person name="Polak P."/>
            <person name="Xiong Z."/>
            <person name="Kiezun A."/>
            <person name="Zhu Y."/>
            <person name="Chen Y."/>
            <person name="Kryukov G.V."/>
            <person name="Zhang Q."/>
            <person name="Peshkin L."/>
            <person name="Yang L."/>
            <person name="Bronson R.T."/>
            <person name="Buffenstein R."/>
            <person name="Wang B."/>
            <person name="Han C."/>
            <person name="Li Q."/>
            <person name="Chen L."/>
            <person name="Zhao W."/>
            <person name="Sunyaev S.R."/>
            <person name="Park T.J."/>
            <person name="Zhang G."/>
            <person name="Wang J."/>
            <person name="Gladyshev V.N."/>
        </authorList>
    </citation>
    <scope>NUCLEOTIDE SEQUENCE [LARGE SCALE GENOMIC DNA]</scope>
</reference>
<feature type="transmembrane region" description="Helical" evidence="6">
    <location>
        <begin position="97"/>
        <end position="120"/>
    </location>
</feature>
<feature type="transmembrane region" description="Helical" evidence="6">
    <location>
        <begin position="212"/>
        <end position="230"/>
    </location>
</feature>
<dbReference type="PROSITE" id="PS50262">
    <property type="entry name" value="G_PROTEIN_RECEP_F1_2"/>
    <property type="match status" value="1"/>
</dbReference>
<dbReference type="SUPFAM" id="SSF81321">
    <property type="entry name" value="Family A G protein-coupled receptor-like"/>
    <property type="match status" value="1"/>
</dbReference>
<feature type="domain" description="G-protein coupled receptors family 1 profile" evidence="7">
    <location>
        <begin position="41"/>
        <end position="239"/>
    </location>
</feature>
<feature type="transmembrane region" description="Helical" evidence="6">
    <location>
        <begin position="60"/>
        <end position="85"/>
    </location>
</feature>
<evidence type="ECO:0000313" key="9">
    <source>
        <dbReference type="Proteomes" id="UP000006813"/>
    </source>
</evidence>
<accession>G5C443</accession>
<dbReference type="InterPro" id="IPR017452">
    <property type="entry name" value="GPCR_Rhodpsn_7TM"/>
</dbReference>
<protein>
    <submittedName>
        <fullName evidence="8">Olfactory receptor 2G2</fullName>
    </submittedName>
</protein>
<keyword evidence="5 8" id="KW-0675">Receptor</keyword>
<evidence type="ECO:0000256" key="5">
    <source>
        <dbReference type="ARBA" id="ARBA00023170"/>
    </source>
</evidence>
<keyword evidence="3 6" id="KW-1133">Transmembrane helix</keyword>
<dbReference type="Proteomes" id="UP000006813">
    <property type="component" value="Unassembled WGS sequence"/>
</dbReference>
<evidence type="ECO:0000259" key="7">
    <source>
        <dbReference type="PROSITE" id="PS50262"/>
    </source>
</evidence>
<dbReference type="GO" id="GO:0004930">
    <property type="term" value="F:G protein-coupled receptor activity"/>
    <property type="evidence" value="ECO:0007669"/>
    <property type="project" value="InterPro"/>
</dbReference>
<dbReference type="PANTHER" id="PTHR26453">
    <property type="entry name" value="OLFACTORY RECEPTOR"/>
    <property type="match status" value="1"/>
</dbReference>